<dbReference type="InterPro" id="IPR050832">
    <property type="entry name" value="Bact_Acetyltransf"/>
</dbReference>
<keyword evidence="1 4" id="KW-0808">Transferase</keyword>
<keyword evidence="5" id="KW-1185">Reference proteome</keyword>
<dbReference type="InterPro" id="IPR000182">
    <property type="entry name" value="GNAT_dom"/>
</dbReference>
<sequence length="149" mass="16327">MSVTFRQARPADVPLIVAMLADDPIAAAREGDPSDEVYLTAFAAVDADPRQELIVAERNGEVVGTMQITYIPGLSRRGGERALVEAVRVAAPERGRGLGRAMMRWAIDRARERGCRMVQLTSDKDRAEAHRFYGSLGFVDSHVGFKLAL</sequence>
<dbReference type="CDD" id="cd04301">
    <property type="entry name" value="NAT_SF"/>
    <property type="match status" value="1"/>
</dbReference>
<feature type="domain" description="N-acetyltransferase" evidence="3">
    <location>
        <begin position="3"/>
        <end position="149"/>
    </location>
</feature>
<dbReference type="AlphaFoldDB" id="A0A7W7D590"/>
<accession>A0A7W7D590</accession>
<evidence type="ECO:0000259" key="3">
    <source>
        <dbReference type="PROSITE" id="PS51186"/>
    </source>
</evidence>
<dbReference type="EMBL" id="JACHND010000001">
    <property type="protein sequence ID" value="MBB4700407.1"/>
    <property type="molecule type" value="Genomic_DNA"/>
</dbReference>
<dbReference type="SUPFAM" id="SSF55729">
    <property type="entry name" value="Acyl-CoA N-acyltransferases (Nat)"/>
    <property type="match status" value="1"/>
</dbReference>
<protein>
    <submittedName>
        <fullName evidence="4">GNAT superfamily N-acetyltransferase</fullName>
    </submittedName>
</protein>
<evidence type="ECO:0000256" key="1">
    <source>
        <dbReference type="ARBA" id="ARBA00022679"/>
    </source>
</evidence>
<evidence type="ECO:0000256" key="2">
    <source>
        <dbReference type="ARBA" id="ARBA00023315"/>
    </source>
</evidence>
<dbReference type="Proteomes" id="UP000542210">
    <property type="component" value="Unassembled WGS sequence"/>
</dbReference>
<reference evidence="4 5" key="1">
    <citation type="submission" date="2020-08" db="EMBL/GenBank/DDBJ databases">
        <title>Sequencing the genomes of 1000 actinobacteria strains.</title>
        <authorList>
            <person name="Klenk H.-P."/>
        </authorList>
    </citation>
    <scope>NUCLEOTIDE SEQUENCE [LARGE SCALE GENOMIC DNA]</scope>
    <source>
        <strain evidence="4 5">DSM 45784</strain>
    </source>
</reference>
<evidence type="ECO:0000313" key="4">
    <source>
        <dbReference type="EMBL" id="MBB4700407.1"/>
    </source>
</evidence>
<name>A0A7W7D590_9ACTN</name>
<dbReference type="PROSITE" id="PS51186">
    <property type="entry name" value="GNAT"/>
    <property type="match status" value="1"/>
</dbReference>
<proteinExistence type="predicted"/>
<organism evidence="4 5">
    <name type="scientific">Sphaerisporangium siamense</name>
    <dbReference type="NCBI Taxonomy" id="795645"/>
    <lineage>
        <taxon>Bacteria</taxon>
        <taxon>Bacillati</taxon>
        <taxon>Actinomycetota</taxon>
        <taxon>Actinomycetes</taxon>
        <taxon>Streptosporangiales</taxon>
        <taxon>Streptosporangiaceae</taxon>
        <taxon>Sphaerisporangium</taxon>
    </lineage>
</organism>
<dbReference type="InterPro" id="IPR016181">
    <property type="entry name" value="Acyl_CoA_acyltransferase"/>
</dbReference>
<dbReference type="PANTHER" id="PTHR43877">
    <property type="entry name" value="AMINOALKYLPHOSPHONATE N-ACETYLTRANSFERASE-RELATED-RELATED"/>
    <property type="match status" value="1"/>
</dbReference>
<gene>
    <name evidence="4" type="ORF">BJ982_001951</name>
</gene>
<keyword evidence="2" id="KW-0012">Acyltransferase</keyword>
<dbReference type="RefSeq" id="WP_184878592.1">
    <property type="nucleotide sequence ID" value="NZ_BOOV01000030.1"/>
</dbReference>
<comment type="caution">
    <text evidence="4">The sequence shown here is derived from an EMBL/GenBank/DDBJ whole genome shotgun (WGS) entry which is preliminary data.</text>
</comment>
<dbReference type="GO" id="GO:0016747">
    <property type="term" value="F:acyltransferase activity, transferring groups other than amino-acyl groups"/>
    <property type="evidence" value="ECO:0007669"/>
    <property type="project" value="InterPro"/>
</dbReference>
<evidence type="ECO:0000313" key="5">
    <source>
        <dbReference type="Proteomes" id="UP000542210"/>
    </source>
</evidence>
<dbReference type="Pfam" id="PF00583">
    <property type="entry name" value="Acetyltransf_1"/>
    <property type="match status" value="1"/>
</dbReference>
<dbReference type="Gene3D" id="3.40.630.30">
    <property type="match status" value="1"/>
</dbReference>